<evidence type="ECO:0000313" key="2">
    <source>
        <dbReference type="EMBL" id="OAD19964.1"/>
    </source>
</evidence>
<reference evidence="2 3" key="1">
    <citation type="submission" date="2016-05" db="EMBL/GenBank/DDBJ databases">
        <title>Single-cell genome of chain-forming Candidatus Thiomargarita nelsonii and comparison to other large sulfur-oxidizing bacteria.</title>
        <authorList>
            <person name="Winkel M."/>
            <person name="Salman V."/>
            <person name="Woyke T."/>
            <person name="Schulz-Vogt H."/>
            <person name="Richter M."/>
            <person name="Flood B."/>
            <person name="Bailey J."/>
            <person name="Amann R."/>
            <person name="Mussmann M."/>
        </authorList>
    </citation>
    <scope>NUCLEOTIDE SEQUENCE [LARGE SCALE GENOMIC DNA]</scope>
    <source>
        <strain evidence="2 3">THI036</strain>
    </source>
</reference>
<dbReference type="Proteomes" id="UP000076962">
    <property type="component" value="Unassembled WGS sequence"/>
</dbReference>
<organism evidence="2 3">
    <name type="scientific">Candidatus Thiomargarita nelsonii</name>
    <dbReference type="NCBI Taxonomy" id="1003181"/>
    <lineage>
        <taxon>Bacteria</taxon>
        <taxon>Pseudomonadati</taxon>
        <taxon>Pseudomonadota</taxon>
        <taxon>Gammaproteobacteria</taxon>
        <taxon>Thiotrichales</taxon>
        <taxon>Thiotrichaceae</taxon>
        <taxon>Thiomargarita</taxon>
    </lineage>
</organism>
<gene>
    <name evidence="2" type="ORF">THIOM_004357</name>
</gene>
<comment type="caution">
    <text evidence="2">The sequence shown here is derived from an EMBL/GenBank/DDBJ whole genome shotgun (WGS) entry which is preliminary data.</text>
</comment>
<keyword evidence="1 2" id="KW-0812">Transmembrane</keyword>
<keyword evidence="1" id="KW-0472">Membrane</keyword>
<dbReference type="EMBL" id="LUTY01002595">
    <property type="protein sequence ID" value="OAD19964.1"/>
    <property type="molecule type" value="Genomic_DNA"/>
</dbReference>
<name>A0A176RW51_9GAMM</name>
<protein>
    <submittedName>
        <fullName evidence="2">Transmembrane protein</fullName>
    </submittedName>
</protein>
<feature type="transmembrane region" description="Helical" evidence="1">
    <location>
        <begin position="15"/>
        <end position="37"/>
    </location>
</feature>
<accession>A0A176RW51</accession>
<evidence type="ECO:0000313" key="3">
    <source>
        <dbReference type="Proteomes" id="UP000076962"/>
    </source>
</evidence>
<proteinExistence type="predicted"/>
<keyword evidence="1" id="KW-1133">Transmembrane helix</keyword>
<sequence>MTSTSETSIPTIQKFIAILWPSFLVAGFVTVIFFMVFEPNMVLEAGGFDEINILGAYTIAFFLSWLSMMTCCLLTAYFARPCEKICREFQKSEPDNS</sequence>
<feature type="transmembrane region" description="Helical" evidence="1">
    <location>
        <begin position="57"/>
        <end position="79"/>
    </location>
</feature>
<keyword evidence="3" id="KW-1185">Reference proteome</keyword>
<dbReference type="AlphaFoldDB" id="A0A176RW51"/>
<evidence type="ECO:0000256" key="1">
    <source>
        <dbReference type="SAM" id="Phobius"/>
    </source>
</evidence>